<dbReference type="InterPro" id="IPR052356">
    <property type="entry name" value="Thiol_S-MT"/>
</dbReference>
<accession>A0A942YBG2</accession>
<organism evidence="2">
    <name type="scientific">Neobacillus citreus</name>
    <dbReference type="NCBI Taxonomy" id="2833578"/>
    <lineage>
        <taxon>Bacteria</taxon>
        <taxon>Bacillati</taxon>
        <taxon>Bacillota</taxon>
        <taxon>Bacilli</taxon>
        <taxon>Bacillales</taxon>
        <taxon>Bacillaceae</taxon>
        <taxon>Neobacillus</taxon>
    </lineage>
</organism>
<evidence type="ECO:0000313" key="4">
    <source>
        <dbReference type="Proteomes" id="UP000677265"/>
    </source>
</evidence>
<keyword evidence="4" id="KW-1185">Reference proteome</keyword>
<keyword evidence="2" id="KW-0489">Methyltransferase</keyword>
<dbReference type="AlphaFoldDB" id="A0A942YBG2"/>
<dbReference type="GO" id="GO:0008757">
    <property type="term" value="F:S-adenosylmethionine-dependent methyltransferase activity"/>
    <property type="evidence" value="ECO:0007669"/>
    <property type="project" value="InterPro"/>
</dbReference>
<dbReference type="Gene3D" id="3.40.50.150">
    <property type="entry name" value="Vaccinia Virus protein VP39"/>
    <property type="match status" value="1"/>
</dbReference>
<dbReference type="InterPro" id="IPR029063">
    <property type="entry name" value="SAM-dependent_MTases_sf"/>
</dbReference>
<comment type="caution">
    <text evidence="2">The sequence shown here is derived from an EMBL/GenBank/DDBJ whole genome shotgun (WGS) entry which is preliminary data.</text>
</comment>
<dbReference type="Proteomes" id="UP000677265">
    <property type="component" value="Unassembled WGS sequence"/>
</dbReference>
<feature type="domain" description="Methyltransferase type 11" evidence="1">
    <location>
        <begin position="45"/>
        <end position="140"/>
    </location>
</feature>
<dbReference type="PANTHER" id="PTHR45036:SF1">
    <property type="entry name" value="METHYLTRANSFERASE LIKE 7A"/>
    <property type="match status" value="1"/>
</dbReference>
<proteinExistence type="predicted"/>
<name>A0A942YBG2_9BACI</name>
<dbReference type="InterPro" id="IPR013216">
    <property type="entry name" value="Methyltransf_11"/>
</dbReference>
<keyword evidence="2" id="KW-0808">Transferase</keyword>
<dbReference type="Pfam" id="PF08241">
    <property type="entry name" value="Methyltransf_11"/>
    <property type="match status" value="1"/>
</dbReference>
<protein>
    <submittedName>
        <fullName evidence="2">Class I SAM-dependent methyltransferase</fullName>
    </submittedName>
</protein>
<dbReference type="GO" id="GO:0032259">
    <property type="term" value="P:methylation"/>
    <property type="evidence" value="ECO:0007669"/>
    <property type="project" value="UniProtKB-KW"/>
</dbReference>
<dbReference type="PANTHER" id="PTHR45036">
    <property type="entry name" value="METHYLTRANSFERASE LIKE 7B"/>
    <property type="match status" value="1"/>
</dbReference>
<evidence type="ECO:0000259" key="1">
    <source>
        <dbReference type="Pfam" id="PF08241"/>
    </source>
</evidence>
<gene>
    <name evidence="3" type="ORF">KHB02_019995</name>
    <name evidence="2" type="ORF">KHB02_23080</name>
</gene>
<evidence type="ECO:0000313" key="3">
    <source>
        <dbReference type="EMBL" id="MCH6267808.1"/>
    </source>
</evidence>
<dbReference type="CDD" id="cd02440">
    <property type="entry name" value="AdoMet_MTases"/>
    <property type="match status" value="1"/>
</dbReference>
<dbReference type="EMBL" id="JAGYPE020000043">
    <property type="protein sequence ID" value="MCH6267808.1"/>
    <property type="molecule type" value="Genomic_DNA"/>
</dbReference>
<evidence type="ECO:0000313" key="2">
    <source>
        <dbReference type="EMBL" id="MBS4184284.1"/>
    </source>
</evidence>
<reference evidence="2" key="1">
    <citation type="submission" date="2021-05" db="EMBL/GenBank/DDBJ databases">
        <title>Novel Bacillus species.</title>
        <authorList>
            <person name="Liu G."/>
        </authorList>
    </citation>
    <scope>NUCLEOTIDE SEQUENCE</scope>
    <source>
        <strain evidence="2 4">FJAT-50051</strain>
    </source>
</reference>
<dbReference type="SUPFAM" id="SSF53335">
    <property type="entry name" value="S-adenosyl-L-methionine-dependent methyltransferases"/>
    <property type="match status" value="1"/>
</dbReference>
<dbReference type="EMBL" id="JAGYPE010000004">
    <property type="protein sequence ID" value="MBS4184284.1"/>
    <property type="molecule type" value="Genomic_DNA"/>
</dbReference>
<sequence length="205" mass="23256">MRKSVNEIIKNRYNRVSRIYDMMDRMIKEQWRQDLLSAVSGDVIEVGVGTGGNLVYYPNSINSLTGIDFSQGMLKFAKEKSLKMKFHFPVELVEGDIQDLPFPDNTFDAIVATCVFCSVPDPVKGLQELKRVCKPDGRIYMIEHMKSDNKWAGLVMDLLNPLTVRLWGANINRETIKNIKLASLNIETNESLMGSIVRKLVLTAK</sequence>